<keyword evidence="2" id="KW-0396">Initiation factor</keyword>
<evidence type="ECO:0000256" key="2">
    <source>
        <dbReference type="ARBA" id="ARBA00022540"/>
    </source>
</evidence>
<dbReference type="Pfam" id="PF05470">
    <property type="entry name" value="eIF-3c_N"/>
    <property type="match status" value="1"/>
</dbReference>
<evidence type="ECO:0000256" key="1">
    <source>
        <dbReference type="ARBA" id="ARBA00022490"/>
    </source>
</evidence>
<dbReference type="PANTHER" id="PTHR13937:SF0">
    <property type="entry name" value="EUKARYOTIC TRANSLATION INITIATION FACTOR 3 SUBUNIT C-RELATED"/>
    <property type="match status" value="1"/>
</dbReference>
<dbReference type="InterPro" id="IPR008905">
    <property type="entry name" value="EIF3C_N_dom"/>
</dbReference>
<keyword evidence="1" id="KW-0963">Cytoplasm</keyword>
<reference evidence="6 7" key="1">
    <citation type="submission" date="2015-09" db="EMBL/GenBank/DDBJ databases">
        <title>Draft genome of the parasitic nematode Teladorsagia circumcincta isolate WARC Sus (inbred).</title>
        <authorList>
            <person name="Mitreva M."/>
        </authorList>
    </citation>
    <scope>NUCLEOTIDE SEQUENCE [LARGE SCALE GENOMIC DNA]</scope>
    <source>
        <strain evidence="6 7">S</strain>
    </source>
</reference>
<feature type="domain" description="Eukaryotic translation initiation factor 3 subunit C N-terminal" evidence="5">
    <location>
        <begin position="41"/>
        <end position="111"/>
    </location>
</feature>
<evidence type="ECO:0000256" key="4">
    <source>
        <dbReference type="SAM" id="MobiDB-lite"/>
    </source>
</evidence>
<protein>
    <recommendedName>
        <fullName evidence="5">Eukaryotic translation initiation factor 3 subunit C N-terminal domain-containing protein</fullName>
    </recommendedName>
</protein>
<dbReference type="EMBL" id="KZ352975">
    <property type="protein sequence ID" value="PIO61813.1"/>
    <property type="molecule type" value="Genomic_DNA"/>
</dbReference>
<evidence type="ECO:0000313" key="7">
    <source>
        <dbReference type="Proteomes" id="UP000230423"/>
    </source>
</evidence>
<accession>A0A2G9TUX1</accession>
<keyword evidence="3" id="KW-0648">Protein biosynthesis</keyword>
<evidence type="ECO:0000259" key="5">
    <source>
        <dbReference type="Pfam" id="PF05470"/>
    </source>
</evidence>
<keyword evidence="7" id="KW-1185">Reference proteome</keyword>
<feature type="region of interest" description="Disordered" evidence="4">
    <location>
        <begin position="1"/>
        <end position="26"/>
    </location>
</feature>
<dbReference type="PANTHER" id="PTHR13937">
    <property type="entry name" value="EUKARYOTIC TRANSLATION INITATION FACTOR 3, SUBUNIT 8 EIF3S8 -RELATED"/>
    <property type="match status" value="1"/>
</dbReference>
<sequence length="111" mass="12856">MSKFFKGAVSSESSSESDVSDVEEEVPTKKVPLARDFAYPSDSEDEEKRVVRTHKEKKFKELKDHIKQINNGKNNKDFTKILSVFDDLCKAYEKSKTVFARQNITTPRFYI</sequence>
<dbReference type="AlphaFoldDB" id="A0A2G9TUX1"/>
<name>A0A2G9TUX1_TELCI</name>
<dbReference type="Proteomes" id="UP000230423">
    <property type="component" value="Unassembled WGS sequence"/>
</dbReference>
<dbReference type="InterPro" id="IPR027516">
    <property type="entry name" value="EIF3C"/>
</dbReference>
<proteinExistence type="predicted"/>
<dbReference type="GO" id="GO:0003743">
    <property type="term" value="F:translation initiation factor activity"/>
    <property type="evidence" value="ECO:0007669"/>
    <property type="project" value="UniProtKB-KW"/>
</dbReference>
<dbReference type="OrthoDB" id="29647at2759"/>
<organism evidence="6 7">
    <name type="scientific">Teladorsagia circumcincta</name>
    <name type="common">Brown stomach worm</name>
    <name type="synonym">Ostertagia circumcincta</name>
    <dbReference type="NCBI Taxonomy" id="45464"/>
    <lineage>
        <taxon>Eukaryota</taxon>
        <taxon>Metazoa</taxon>
        <taxon>Ecdysozoa</taxon>
        <taxon>Nematoda</taxon>
        <taxon>Chromadorea</taxon>
        <taxon>Rhabditida</taxon>
        <taxon>Rhabditina</taxon>
        <taxon>Rhabditomorpha</taxon>
        <taxon>Strongyloidea</taxon>
        <taxon>Trichostrongylidae</taxon>
        <taxon>Teladorsagia</taxon>
    </lineage>
</organism>
<feature type="non-terminal residue" evidence="6">
    <location>
        <position position="111"/>
    </location>
</feature>
<evidence type="ECO:0000256" key="3">
    <source>
        <dbReference type="ARBA" id="ARBA00022917"/>
    </source>
</evidence>
<dbReference type="GO" id="GO:0003723">
    <property type="term" value="F:RNA binding"/>
    <property type="evidence" value="ECO:0007669"/>
    <property type="project" value="InterPro"/>
</dbReference>
<dbReference type="GO" id="GO:0005852">
    <property type="term" value="C:eukaryotic translation initiation factor 3 complex"/>
    <property type="evidence" value="ECO:0007669"/>
    <property type="project" value="InterPro"/>
</dbReference>
<gene>
    <name evidence="6" type="ORF">TELCIR_16651</name>
</gene>
<evidence type="ECO:0000313" key="6">
    <source>
        <dbReference type="EMBL" id="PIO61813.1"/>
    </source>
</evidence>
<dbReference type="GO" id="GO:0031369">
    <property type="term" value="F:translation initiation factor binding"/>
    <property type="evidence" value="ECO:0007669"/>
    <property type="project" value="InterPro"/>
</dbReference>